<dbReference type="Proteomes" id="UP001054252">
    <property type="component" value="Unassembled WGS sequence"/>
</dbReference>
<protein>
    <recommendedName>
        <fullName evidence="2">Protein kinase domain-containing protein</fullName>
    </recommendedName>
</protein>
<proteinExistence type="predicted"/>
<dbReference type="InterPro" id="IPR000719">
    <property type="entry name" value="Prot_kinase_dom"/>
</dbReference>
<reference evidence="3 4" key="1">
    <citation type="journal article" date="2021" name="Commun. Biol.">
        <title>The genome of Shorea leprosula (Dipterocarpaceae) highlights the ecological relevance of drought in aseasonal tropical rainforests.</title>
        <authorList>
            <person name="Ng K.K.S."/>
            <person name="Kobayashi M.J."/>
            <person name="Fawcett J.A."/>
            <person name="Hatakeyama M."/>
            <person name="Paape T."/>
            <person name="Ng C.H."/>
            <person name="Ang C.C."/>
            <person name="Tnah L.H."/>
            <person name="Lee C.T."/>
            <person name="Nishiyama T."/>
            <person name="Sese J."/>
            <person name="O'Brien M.J."/>
            <person name="Copetti D."/>
            <person name="Mohd Noor M.I."/>
            <person name="Ong R.C."/>
            <person name="Putra M."/>
            <person name="Sireger I.Z."/>
            <person name="Indrioko S."/>
            <person name="Kosugi Y."/>
            <person name="Izuno A."/>
            <person name="Isagi Y."/>
            <person name="Lee S.L."/>
            <person name="Shimizu K.K."/>
        </authorList>
    </citation>
    <scope>NUCLEOTIDE SEQUENCE [LARGE SCALE GENOMIC DNA]</scope>
    <source>
        <strain evidence="3">214</strain>
    </source>
</reference>
<evidence type="ECO:0000259" key="2">
    <source>
        <dbReference type="PROSITE" id="PS50011"/>
    </source>
</evidence>
<dbReference type="GO" id="GO:0005524">
    <property type="term" value="F:ATP binding"/>
    <property type="evidence" value="ECO:0007669"/>
    <property type="project" value="InterPro"/>
</dbReference>
<feature type="compositionally biased region" description="Low complexity" evidence="1">
    <location>
        <begin position="47"/>
        <end position="65"/>
    </location>
</feature>
<comment type="caution">
    <text evidence="3">The sequence shown here is derived from an EMBL/GenBank/DDBJ whole genome shotgun (WGS) entry which is preliminary data.</text>
</comment>
<evidence type="ECO:0000313" key="3">
    <source>
        <dbReference type="EMBL" id="GKU91685.1"/>
    </source>
</evidence>
<dbReference type="PANTHER" id="PTHR46863">
    <property type="entry name" value="OS09G0572100 PROTEIN"/>
    <property type="match status" value="1"/>
</dbReference>
<dbReference type="SUPFAM" id="SSF56112">
    <property type="entry name" value="Protein kinase-like (PK-like)"/>
    <property type="match status" value="1"/>
</dbReference>
<dbReference type="Gene3D" id="1.10.510.10">
    <property type="entry name" value="Transferase(Phosphotransferase) domain 1"/>
    <property type="match status" value="1"/>
</dbReference>
<name>A0AAV5HY49_9ROSI</name>
<dbReference type="PANTHER" id="PTHR46863:SF2">
    <property type="entry name" value="LYSM DOMAIN RECEPTOR-LIKE KINASE 3"/>
    <property type="match status" value="1"/>
</dbReference>
<gene>
    <name evidence="3" type="ORF">SLEP1_g5519</name>
</gene>
<feature type="compositionally biased region" description="Low complexity" evidence="1">
    <location>
        <begin position="12"/>
        <end position="30"/>
    </location>
</feature>
<feature type="region of interest" description="Disordered" evidence="1">
    <location>
        <begin position="1"/>
        <end position="65"/>
    </location>
</feature>
<dbReference type="InterPro" id="IPR011009">
    <property type="entry name" value="Kinase-like_dom_sf"/>
</dbReference>
<dbReference type="PROSITE" id="PS50011">
    <property type="entry name" value="PROTEIN_KINASE_DOM"/>
    <property type="match status" value="1"/>
</dbReference>
<accession>A0AAV5HY49</accession>
<dbReference type="Gene3D" id="3.30.200.20">
    <property type="entry name" value="Phosphorylase Kinase, domain 1"/>
    <property type="match status" value="1"/>
</dbReference>
<dbReference type="GO" id="GO:0004672">
    <property type="term" value="F:protein kinase activity"/>
    <property type="evidence" value="ECO:0007669"/>
    <property type="project" value="InterPro"/>
</dbReference>
<evidence type="ECO:0000256" key="1">
    <source>
        <dbReference type="SAM" id="MobiDB-lite"/>
    </source>
</evidence>
<feature type="domain" description="Protein kinase" evidence="2">
    <location>
        <begin position="60"/>
        <end position="398"/>
    </location>
</feature>
<dbReference type="EMBL" id="BPVZ01000005">
    <property type="protein sequence ID" value="GKU91685.1"/>
    <property type="molecule type" value="Genomic_DNA"/>
</dbReference>
<keyword evidence="4" id="KW-1185">Reference proteome</keyword>
<sequence length="420" mass="46330">MCKSRKSIDVAQPRLSRQPQSRQSQRTSKSFESSLPVDPSSGDNFINSSSNIHSHQSSSYSKSSISSRSSLSSLRDSLPENPHIYGFPDVCVATNNFHAKPFSSSSSSSSWHCTLQGKDVIIFQRKLRRSMELADLCRKLSVICRSHHSSLIKLLGASMSGNYIYLVYDFTEGANLANCLRNPKNPSFTVLSKWVSRMQIAADLAHGLDYIHHCSGLETGFTHNHIKSTSIIIAEDSFNAKICHFGTAELCGEVTETSKTDSNSKSLVRTGSKVMRIEGTRGYMAPELQFSGMVTQKCDVYAFGVVLLELLSGQESLRYVVDEESGGYSRVSVIDSAKVAVADGVGGVRKWVDKRLKDSYPLEVAEKMVELALECLEEDPAKRPDMGLVVGRISKLYLESNNWAEKLGMPIDFSVSLAPR</sequence>
<organism evidence="3 4">
    <name type="scientific">Rubroshorea leprosula</name>
    <dbReference type="NCBI Taxonomy" id="152421"/>
    <lineage>
        <taxon>Eukaryota</taxon>
        <taxon>Viridiplantae</taxon>
        <taxon>Streptophyta</taxon>
        <taxon>Embryophyta</taxon>
        <taxon>Tracheophyta</taxon>
        <taxon>Spermatophyta</taxon>
        <taxon>Magnoliopsida</taxon>
        <taxon>eudicotyledons</taxon>
        <taxon>Gunneridae</taxon>
        <taxon>Pentapetalae</taxon>
        <taxon>rosids</taxon>
        <taxon>malvids</taxon>
        <taxon>Malvales</taxon>
        <taxon>Dipterocarpaceae</taxon>
        <taxon>Rubroshorea</taxon>
    </lineage>
</organism>
<dbReference type="Pfam" id="PF00069">
    <property type="entry name" value="Pkinase"/>
    <property type="match status" value="1"/>
</dbReference>
<evidence type="ECO:0000313" key="4">
    <source>
        <dbReference type="Proteomes" id="UP001054252"/>
    </source>
</evidence>
<dbReference type="AlphaFoldDB" id="A0AAV5HY49"/>